<feature type="domain" description="GH141-like insertion" evidence="3">
    <location>
        <begin position="108"/>
        <end position="266"/>
    </location>
</feature>
<dbReference type="SMART" id="SM00710">
    <property type="entry name" value="PbH1"/>
    <property type="match status" value="5"/>
</dbReference>
<evidence type="ECO:0000313" key="4">
    <source>
        <dbReference type="EMBL" id="CAH1054507.1"/>
    </source>
</evidence>
<sequence>MRHEEQTQVNCYVSPYGDDRAPGTESEPFATLDRARRELRSTGTAGGRSATVWLREGTHYVEEPLTLTAEDSGTEEAPIRYGAYPGERPVVSGGMRLHGNWEPYREGIWVCEIPEWRGVSKESLFTELFVNGVRQTRARYPNKLNGGPTYLRPLHEPATWPHAEFAFDPVTFTGKNWAHPEDAVVHIFGKNQWGNLQWRVKEVDREAGFIRLGDGGYQINDIMQGADATGIDQHSDYYIENVFEELDAPGEWYADRECGLLYYYPHDGIDLSTSIVEVPVLESIVLCRGTQRNPVQHVIFNGLTFRHTAPTYLQAYEAPSLGDWTIHRGGAVFLEGAEHCEIAYCRFDAVGGNAVFMNLYNRGNRVHGCWMHDIGESGICLVGSKPLTLGSQHAYPAEITVSNNKIHDIGVYGKQTAGVFISVSRDNVISHNEIFRLPRAAICINDGTWGGHIIEFNDIYDTVRETGDHGPFNSWGRDRFWCLSQSHGPASHGAGDVCLDAQNPVVIQSNRFRDRKGWGIDLDDGSSNYVVRENLCIGVSIKLREGDHRTVENNIFVNGANPPGIHIGYEGNSDRFIRNIVVANSEWDNPEVDIDFQKGASKGVLYEFIGPPAHGGWVRELDGNVFYNDVGRFLATVHYRPLGSRTETYEWSEWQALGWDVHSVFGAPLFIDPEGGDYRVRPESPALALGFRNFPMDRFGLEDDFPDFG</sequence>
<proteinExistence type="predicted"/>
<dbReference type="InterPro" id="IPR039448">
    <property type="entry name" value="Beta_helix"/>
</dbReference>
<evidence type="ECO:0000256" key="1">
    <source>
        <dbReference type="SAM" id="MobiDB-lite"/>
    </source>
</evidence>
<comment type="caution">
    <text evidence="4">The sequence shown here is derived from an EMBL/GenBank/DDBJ whole genome shotgun (WGS) entry which is preliminary data.</text>
</comment>
<name>A0ABM9B7L8_9BACL</name>
<evidence type="ECO:0000259" key="3">
    <source>
        <dbReference type="Pfam" id="PF21231"/>
    </source>
</evidence>
<evidence type="ECO:0008006" key="6">
    <source>
        <dbReference type="Google" id="ProtNLM"/>
    </source>
</evidence>
<dbReference type="PANTHER" id="PTHR36453">
    <property type="entry name" value="SECRETED PROTEIN-RELATED"/>
    <property type="match status" value="1"/>
</dbReference>
<dbReference type="InterPro" id="IPR012334">
    <property type="entry name" value="Pectin_lyas_fold"/>
</dbReference>
<feature type="region of interest" description="Disordered" evidence="1">
    <location>
        <begin position="1"/>
        <end position="27"/>
    </location>
</feature>
<dbReference type="PANTHER" id="PTHR36453:SF1">
    <property type="entry name" value="RIGHT HANDED BETA HELIX DOMAIN-CONTAINING PROTEIN"/>
    <property type="match status" value="1"/>
</dbReference>
<dbReference type="EMBL" id="CAKMAB010000003">
    <property type="protein sequence ID" value="CAH1054507.1"/>
    <property type="molecule type" value="Genomic_DNA"/>
</dbReference>
<dbReference type="Pfam" id="PF13229">
    <property type="entry name" value="Beta_helix"/>
    <property type="match status" value="1"/>
</dbReference>
<organism evidence="4 5">
    <name type="scientific">Paenibacillus pseudetheri</name>
    <dbReference type="NCBI Taxonomy" id="2897682"/>
    <lineage>
        <taxon>Bacteria</taxon>
        <taxon>Bacillati</taxon>
        <taxon>Bacillota</taxon>
        <taxon>Bacilli</taxon>
        <taxon>Bacillales</taxon>
        <taxon>Paenibacillaceae</taxon>
        <taxon>Paenibacillus</taxon>
    </lineage>
</organism>
<dbReference type="InterPro" id="IPR011050">
    <property type="entry name" value="Pectin_lyase_fold/virulence"/>
</dbReference>
<dbReference type="Proteomes" id="UP000838749">
    <property type="component" value="Unassembled WGS sequence"/>
</dbReference>
<dbReference type="Gene3D" id="2.160.20.10">
    <property type="entry name" value="Single-stranded right-handed beta-helix, Pectin lyase-like"/>
    <property type="match status" value="2"/>
</dbReference>
<keyword evidence="5" id="KW-1185">Reference proteome</keyword>
<accession>A0ABM9B7L8</accession>
<dbReference type="Pfam" id="PF21231">
    <property type="entry name" value="GH141_M"/>
    <property type="match status" value="1"/>
</dbReference>
<evidence type="ECO:0000259" key="2">
    <source>
        <dbReference type="Pfam" id="PF13229"/>
    </source>
</evidence>
<reference evidence="4" key="1">
    <citation type="submission" date="2021-12" db="EMBL/GenBank/DDBJ databases">
        <authorList>
            <person name="Criscuolo A."/>
        </authorList>
    </citation>
    <scope>NUCLEOTIDE SEQUENCE</scope>
    <source>
        <strain evidence="4">CIP111894</strain>
    </source>
</reference>
<evidence type="ECO:0000313" key="5">
    <source>
        <dbReference type="Proteomes" id="UP000838749"/>
    </source>
</evidence>
<dbReference type="InterPro" id="IPR048482">
    <property type="entry name" value="GH141_ins"/>
</dbReference>
<protein>
    <recommendedName>
        <fullName evidence="6">Right handed beta helix domain-containing protein</fullName>
    </recommendedName>
</protein>
<dbReference type="InterPro" id="IPR006626">
    <property type="entry name" value="PbH1"/>
</dbReference>
<gene>
    <name evidence="4" type="ORF">PAECIP111894_00652</name>
</gene>
<feature type="domain" description="Right handed beta helix" evidence="2">
    <location>
        <begin position="398"/>
        <end position="571"/>
    </location>
</feature>
<dbReference type="SUPFAM" id="SSF51126">
    <property type="entry name" value="Pectin lyase-like"/>
    <property type="match status" value="1"/>
</dbReference>